<accession>A0ACC1D9S5</accession>
<evidence type="ECO:0000313" key="2">
    <source>
        <dbReference type="Proteomes" id="UP000824533"/>
    </source>
</evidence>
<protein>
    <submittedName>
        <fullName evidence="1">Uncharacterized protein</fullName>
    </submittedName>
</protein>
<keyword evidence="2" id="KW-1185">Reference proteome</keyword>
<reference evidence="1 2" key="1">
    <citation type="journal article" date="2021" name="Front. Genet.">
        <title>Chromosome-Level Genome Assembly Reveals Significant Gene Expansion in the Toll and IMD Signaling Pathways of Dendrolimus kikuchii.</title>
        <authorList>
            <person name="Zhou J."/>
            <person name="Wu P."/>
            <person name="Xiong Z."/>
            <person name="Liu N."/>
            <person name="Zhao N."/>
            <person name="Ji M."/>
            <person name="Qiu Y."/>
            <person name="Yang B."/>
        </authorList>
    </citation>
    <scope>NUCLEOTIDE SEQUENCE [LARGE SCALE GENOMIC DNA]</scope>
    <source>
        <strain evidence="1">Ann1</strain>
    </source>
</reference>
<name>A0ACC1D9S5_9NEOP</name>
<sequence>MSLITKFYNYHVLYNSSSVGYKNLIKCAKATRHYKTAHRHPIFHNEIHVFVVNISKLFFNKLRYEVLFIMILSIELYILCIISMAGSRQTFLYERMHNFGLGRRIIPNSRRLSFNRRYEYPEPLPTLKPSALDFVHSPYRQIYQGKRVHNDTRVFRRKFDFEPRNEGHNLYCEGTFDCPITHMAIETKEGVPIILRGGVGYRHFTVVIKAKPDDHLAGSIRAYCSGTRTKHNYA</sequence>
<organism evidence="1 2">
    <name type="scientific">Dendrolimus kikuchii</name>
    <dbReference type="NCBI Taxonomy" id="765133"/>
    <lineage>
        <taxon>Eukaryota</taxon>
        <taxon>Metazoa</taxon>
        <taxon>Ecdysozoa</taxon>
        <taxon>Arthropoda</taxon>
        <taxon>Hexapoda</taxon>
        <taxon>Insecta</taxon>
        <taxon>Pterygota</taxon>
        <taxon>Neoptera</taxon>
        <taxon>Endopterygota</taxon>
        <taxon>Lepidoptera</taxon>
        <taxon>Glossata</taxon>
        <taxon>Ditrysia</taxon>
        <taxon>Bombycoidea</taxon>
        <taxon>Lasiocampidae</taxon>
        <taxon>Dendrolimus</taxon>
    </lineage>
</organism>
<comment type="caution">
    <text evidence="1">The sequence shown here is derived from an EMBL/GenBank/DDBJ whole genome shotgun (WGS) entry which is preliminary data.</text>
</comment>
<gene>
    <name evidence="1" type="ORF">K1T71_004748</name>
</gene>
<evidence type="ECO:0000313" key="1">
    <source>
        <dbReference type="EMBL" id="KAJ0180157.1"/>
    </source>
</evidence>
<dbReference type="Proteomes" id="UP000824533">
    <property type="component" value="Linkage Group LG07"/>
</dbReference>
<dbReference type="EMBL" id="CM034393">
    <property type="protein sequence ID" value="KAJ0180157.1"/>
    <property type="molecule type" value="Genomic_DNA"/>
</dbReference>
<proteinExistence type="predicted"/>